<accession>A0ABS7YN83</accession>
<feature type="transmembrane region" description="Helical" evidence="7">
    <location>
        <begin position="96"/>
        <end position="115"/>
    </location>
</feature>
<feature type="transmembrane region" description="Helical" evidence="7">
    <location>
        <begin position="6"/>
        <end position="26"/>
    </location>
</feature>
<gene>
    <name evidence="8" type="ORF">LDJ79_09410</name>
</gene>
<evidence type="ECO:0000256" key="4">
    <source>
        <dbReference type="ARBA" id="ARBA00022692"/>
    </source>
</evidence>
<keyword evidence="5 7" id="KW-1133">Transmembrane helix</keyword>
<evidence type="ECO:0000256" key="6">
    <source>
        <dbReference type="ARBA" id="ARBA00023136"/>
    </source>
</evidence>
<evidence type="ECO:0000256" key="1">
    <source>
        <dbReference type="ARBA" id="ARBA00004141"/>
    </source>
</evidence>
<dbReference type="Proteomes" id="UP001199044">
    <property type="component" value="Unassembled WGS sequence"/>
</dbReference>
<comment type="caution">
    <text evidence="8">The sequence shown here is derived from an EMBL/GenBank/DDBJ whole genome shotgun (WGS) entry which is preliminary data.</text>
</comment>
<feature type="transmembrane region" description="Helical" evidence="7">
    <location>
        <begin position="200"/>
        <end position="220"/>
    </location>
</feature>
<feature type="transmembrane region" description="Helical" evidence="7">
    <location>
        <begin position="127"/>
        <end position="151"/>
    </location>
</feature>
<feature type="transmembrane region" description="Helical" evidence="7">
    <location>
        <begin position="232"/>
        <end position="254"/>
    </location>
</feature>
<comment type="subcellular location">
    <subcellularLocation>
        <location evidence="1">Membrane</location>
        <topology evidence="1">Multi-pass membrane protein</topology>
    </subcellularLocation>
</comment>
<feature type="transmembrane region" description="Helical" evidence="7">
    <location>
        <begin position="38"/>
        <end position="60"/>
    </location>
</feature>
<evidence type="ECO:0000313" key="8">
    <source>
        <dbReference type="EMBL" id="MCA2016326.1"/>
    </source>
</evidence>
<protein>
    <submittedName>
        <fullName evidence="8">AEC family transporter</fullName>
    </submittedName>
</protein>
<keyword evidence="3" id="KW-1003">Cell membrane</keyword>
<feature type="transmembrane region" description="Helical" evidence="7">
    <location>
        <begin position="66"/>
        <end position="84"/>
    </location>
</feature>
<feature type="transmembrane region" description="Helical" evidence="7">
    <location>
        <begin position="260"/>
        <end position="282"/>
    </location>
</feature>
<dbReference type="PANTHER" id="PTHR36838:SF3">
    <property type="entry name" value="TRANSPORTER AUXIN EFFLUX CARRIER EC FAMILY"/>
    <property type="match status" value="1"/>
</dbReference>
<dbReference type="PANTHER" id="PTHR36838">
    <property type="entry name" value="AUXIN EFFLUX CARRIER FAMILY PROTEIN"/>
    <property type="match status" value="1"/>
</dbReference>
<proteinExistence type="predicted"/>
<evidence type="ECO:0000256" key="2">
    <source>
        <dbReference type="ARBA" id="ARBA00022448"/>
    </source>
</evidence>
<evidence type="ECO:0000313" key="9">
    <source>
        <dbReference type="Proteomes" id="UP001199044"/>
    </source>
</evidence>
<keyword evidence="2" id="KW-0813">Transport</keyword>
<name>A0ABS7YN83_9VIBR</name>
<keyword evidence="9" id="KW-1185">Reference proteome</keyword>
<organism evidence="8 9">
    <name type="scientific">Vibrio tritonius</name>
    <dbReference type="NCBI Taxonomy" id="1435069"/>
    <lineage>
        <taxon>Bacteria</taxon>
        <taxon>Pseudomonadati</taxon>
        <taxon>Pseudomonadota</taxon>
        <taxon>Gammaproteobacteria</taxon>
        <taxon>Vibrionales</taxon>
        <taxon>Vibrionaceae</taxon>
        <taxon>Vibrio</taxon>
    </lineage>
</organism>
<evidence type="ECO:0000256" key="5">
    <source>
        <dbReference type="ARBA" id="ARBA00022989"/>
    </source>
</evidence>
<dbReference type="RefSeq" id="WP_225250384.1">
    <property type="nucleotide sequence ID" value="NZ_JAIWIU010000056.1"/>
</dbReference>
<evidence type="ECO:0000256" key="7">
    <source>
        <dbReference type="SAM" id="Phobius"/>
    </source>
</evidence>
<feature type="transmembrane region" description="Helical" evidence="7">
    <location>
        <begin position="294"/>
        <end position="314"/>
    </location>
</feature>
<evidence type="ECO:0000256" key="3">
    <source>
        <dbReference type="ARBA" id="ARBA00022475"/>
    </source>
</evidence>
<dbReference type="EMBL" id="JAIWIU010000056">
    <property type="protein sequence ID" value="MCA2016326.1"/>
    <property type="molecule type" value="Genomic_DNA"/>
</dbReference>
<reference evidence="9" key="1">
    <citation type="submission" date="2023-07" db="EMBL/GenBank/DDBJ databases">
        <title>Molecular identification of indigenous halophilic bacteria isolated from red sea cost, biodegradation of synthetic dyes and assessment of degraded metabolite toxicity.</title>
        <authorList>
            <person name="Chaieb K."/>
            <person name="Altayb H.N."/>
        </authorList>
    </citation>
    <scope>NUCLEOTIDE SEQUENCE [LARGE SCALE GENOMIC DNA]</scope>
    <source>
        <strain evidence="9">K20</strain>
    </source>
</reference>
<sequence length="315" mass="34041">MLTVFSVILPIFLVMLVGYIAAKVNLLSQRSMSEMGRYVIYIALPAVIIKTVLHIDIQAILNVRYLLAYAVSSVAITVVAMIGLRKWLKLKGLDAAVAVTGMVVPNSSFIGYPIILQLMDNPPVNAFAMALLVENLCVLPICFILMDYGALESQHALKTKLKALLIKVVKNPLLIAILIGVMGNVLHITLPKAIDQTLALFAPSAVAVALFAIGGSLAAIEIRNTRRDQLTVVTLGKLIIHPLMAIAMLTLLLPGQAYDLKLALVIITAMPMFSIYSVIGDIYGRQTFCTTAQLVTNGLSVVTIPVMITIAQMVF</sequence>
<dbReference type="InterPro" id="IPR004776">
    <property type="entry name" value="Mem_transp_PIN-like"/>
</dbReference>
<keyword evidence="4 7" id="KW-0812">Transmembrane</keyword>
<feature type="transmembrane region" description="Helical" evidence="7">
    <location>
        <begin position="172"/>
        <end position="194"/>
    </location>
</feature>
<dbReference type="Pfam" id="PF03547">
    <property type="entry name" value="Mem_trans"/>
    <property type="match status" value="1"/>
</dbReference>
<keyword evidence="6 7" id="KW-0472">Membrane</keyword>